<evidence type="ECO:0000313" key="2">
    <source>
        <dbReference type="Proteomes" id="UP000646484"/>
    </source>
</evidence>
<protein>
    <recommendedName>
        <fullName evidence="3">F5/8 type C domain-containing protein</fullName>
    </recommendedName>
</protein>
<dbReference type="PROSITE" id="PS51257">
    <property type="entry name" value="PROKAR_LIPOPROTEIN"/>
    <property type="match status" value="1"/>
</dbReference>
<dbReference type="InterPro" id="IPR008979">
    <property type="entry name" value="Galactose-bd-like_sf"/>
</dbReference>
<organism evidence="1 2">
    <name type="scientific">Butyricimonas hominis</name>
    <dbReference type="NCBI Taxonomy" id="2763032"/>
    <lineage>
        <taxon>Bacteria</taxon>
        <taxon>Pseudomonadati</taxon>
        <taxon>Bacteroidota</taxon>
        <taxon>Bacteroidia</taxon>
        <taxon>Bacteroidales</taxon>
        <taxon>Odoribacteraceae</taxon>
        <taxon>Butyricimonas</taxon>
    </lineage>
</organism>
<dbReference type="EMBL" id="JACOOH010000004">
    <property type="protein sequence ID" value="MBC5621589.1"/>
    <property type="molecule type" value="Genomic_DNA"/>
</dbReference>
<reference evidence="1 2" key="1">
    <citation type="submission" date="2020-08" db="EMBL/GenBank/DDBJ databases">
        <title>Genome public.</title>
        <authorList>
            <person name="Liu C."/>
            <person name="Sun Q."/>
        </authorList>
    </citation>
    <scope>NUCLEOTIDE SEQUENCE [LARGE SCALE GENOMIC DNA]</scope>
    <source>
        <strain evidence="1 2">NSJ-56</strain>
    </source>
</reference>
<name>A0ABR7D179_9BACT</name>
<dbReference type="Proteomes" id="UP000646484">
    <property type="component" value="Unassembled WGS sequence"/>
</dbReference>
<evidence type="ECO:0000313" key="1">
    <source>
        <dbReference type="EMBL" id="MBC5621589.1"/>
    </source>
</evidence>
<sequence length="519" mass="59610">MRKRKYILNLFAAAALFVGCSESLEDTYSDYSGDGNIHYVAKCTDVHAIPGWERLVVEWVNGTDATIENIKIVWSCEDRKDSVSLPKETTSFELKNLIDGNYRFDICAVDKEGNESLKETTYARPYTRDHEVMLAFSRGVLKTYFLDNSIVFFSDQWNENIDTIIIRYKNTQKEIKEYGFDKKTSYGSLISIMDVSTDPADSIYVLRKGKVEDCPDIIEFEPIVLNHKKTFSAGFAYAIQRRYGYSIDTKENEEQFEKFINEVEELEIDYNIETFEDILYCPNLKKLVLGKNRYFKQDANSEQSQSQLMGSMEKSIQVLDKANELLGLEIEYYGHEGFLAHYFGGDDLPYMTYKGYPQLPELDIIDKEAFKPFNDGNIISCIPTDLYAELDNLLDDNPQTVWVTTATNSLRNYEMLMEFKELTEIRGVKVTQPMYYAWSTATSNFVPSVISIQTSIDGAIWENLTFFEANDLGEASGEVTLMPVHEGTRQVRYIKFNLRDKADSQGSCKVNLGDILIYK</sequence>
<evidence type="ECO:0008006" key="3">
    <source>
        <dbReference type="Google" id="ProtNLM"/>
    </source>
</evidence>
<accession>A0ABR7D179</accession>
<keyword evidence="2" id="KW-1185">Reference proteome</keyword>
<proteinExistence type="predicted"/>
<gene>
    <name evidence="1" type="ORF">H8S64_10810</name>
</gene>
<dbReference type="RefSeq" id="WP_186976063.1">
    <property type="nucleotide sequence ID" value="NZ_JACOOH010000004.1"/>
</dbReference>
<dbReference type="Pfam" id="PF16389">
    <property type="entry name" value="DUF4998"/>
    <property type="match status" value="1"/>
</dbReference>
<dbReference type="Gene3D" id="2.60.120.260">
    <property type="entry name" value="Galactose-binding domain-like"/>
    <property type="match status" value="1"/>
</dbReference>
<comment type="caution">
    <text evidence="1">The sequence shown here is derived from an EMBL/GenBank/DDBJ whole genome shotgun (WGS) entry which is preliminary data.</text>
</comment>
<dbReference type="SUPFAM" id="SSF49785">
    <property type="entry name" value="Galactose-binding domain-like"/>
    <property type="match status" value="1"/>
</dbReference>